<sequence>MKMTDDNKEIIFNNITKWLRDSNFVMSEEKITVVTSEFYAKAYLQSDHEYILEIMSATGIETRFALRIRLPVSEQQLENYENLEPKEKLIFDDKMNAVIFPQRQSINIKEKSAFLEKTISIDPKSIDAKQEVMQNISNLLGSAKKLEISFDELLSN</sequence>
<protein>
    <submittedName>
        <fullName evidence="1">Uncharacterized protein</fullName>
    </submittedName>
</protein>
<evidence type="ECO:0000313" key="2">
    <source>
        <dbReference type="Proteomes" id="UP000058925"/>
    </source>
</evidence>
<dbReference type="EMBL" id="CP012850">
    <property type="protein sequence ID" value="ALI36961.1"/>
    <property type="molecule type" value="Genomic_DNA"/>
</dbReference>
<proteinExistence type="predicted"/>
<dbReference type="AlphaFoldDB" id="A0A654M367"/>
<dbReference type="Proteomes" id="UP000058925">
    <property type="component" value="Chromosome"/>
</dbReference>
<evidence type="ECO:0000313" key="1">
    <source>
        <dbReference type="EMBL" id="ALI36961.1"/>
    </source>
</evidence>
<reference evidence="2" key="1">
    <citation type="submission" date="2015-10" db="EMBL/GenBank/DDBJ databases">
        <title>Niche specialization of a soil ammonia-oxidizing archaeon, Candidatus Nitrosocosmicus oleophilus.</title>
        <authorList>
            <person name="Jung M.-Y."/>
            <person name="Rhee S.-K."/>
        </authorList>
    </citation>
    <scope>NUCLEOTIDE SEQUENCE [LARGE SCALE GENOMIC DNA]</scope>
    <source>
        <strain evidence="2">MY3</strain>
    </source>
</reference>
<dbReference type="KEGG" id="taa:NMY3_02771"/>
<name>A0A654M367_9ARCH</name>
<gene>
    <name evidence="1" type="ORF">NMY3_02771</name>
</gene>
<organism evidence="1 2">
    <name type="scientific">Candidatus Nitrosocosmicus oleophilus</name>
    <dbReference type="NCBI Taxonomy" id="1353260"/>
    <lineage>
        <taxon>Archaea</taxon>
        <taxon>Nitrososphaerota</taxon>
        <taxon>Nitrososphaeria</taxon>
        <taxon>Nitrososphaerales</taxon>
        <taxon>Nitrososphaeraceae</taxon>
        <taxon>Candidatus Nitrosocosmicus</taxon>
    </lineage>
</organism>
<keyword evidence="2" id="KW-1185">Reference proteome</keyword>
<accession>A0A654M367</accession>